<evidence type="ECO:0000313" key="1">
    <source>
        <dbReference type="EMBL" id="DAF44053.1"/>
    </source>
</evidence>
<dbReference type="EMBL" id="BK032510">
    <property type="protein sequence ID" value="DAF44053.1"/>
    <property type="molecule type" value="Genomic_DNA"/>
</dbReference>
<proteinExistence type="predicted"/>
<reference evidence="1" key="1">
    <citation type="journal article" date="2021" name="Proc. Natl. Acad. Sci. U.S.A.">
        <title>A Catalog of Tens of Thousands of Viruses from Human Metagenomes Reveals Hidden Associations with Chronic Diseases.</title>
        <authorList>
            <person name="Tisza M.J."/>
            <person name="Buck C.B."/>
        </authorList>
    </citation>
    <scope>NUCLEOTIDE SEQUENCE</scope>
    <source>
        <strain evidence="1">CtNQV2</strain>
    </source>
</reference>
<protein>
    <submittedName>
        <fullName evidence="1">Uncharacterized protein</fullName>
    </submittedName>
</protein>
<sequence>MKTIQEVLNIIAASDLMYAVNYIDLIDENVPNTNASIVLKFRYNSIGLLLMNEILSIILTNGLSYNMDIDNKIMYIYYKIEK</sequence>
<organism evidence="1">
    <name type="scientific">Myoviridae sp. ctNQV2</name>
    <dbReference type="NCBI Taxonomy" id="2827683"/>
    <lineage>
        <taxon>Viruses</taxon>
        <taxon>Duplodnaviria</taxon>
        <taxon>Heunggongvirae</taxon>
        <taxon>Uroviricota</taxon>
        <taxon>Caudoviricetes</taxon>
    </lineage>
</organism>
<accession>A0A8S5RZ97</accession>
<name>A0A8S5RZ97_9CAUD</name>